<sequence>MNFSNLRIGLFIPCYVDQFYPQVGIATLELLEKLGCNVVFPLNQTCCGQPMANSGFESMTGSCNSLFYNSFSDCDYVVSPSGSCVLHIKEHLKVEDKPEESKVLRKRVYELVEFITDVLKIDSIQAEFPHRVGLHQGCHGQRGLHLSQMSELNAAPYSKPETLLKSVNGLELISLDRKDECCGFGGTFCVSEEAISVKMGKDRVADHVRHDAEYITGSDMSCLMHLEGILKRGNSGVKVKHIAEILNSAVKQIPAPL</sequence>
<comment type="caution">
    <text evidence="2">The sequence shown here is derived from an EMBL/GenBank/DDBJ whole genome shotgun (WGS) entry which is preliminary data.</text>
</comment>
<gene>
    <name evidence="2" type="primary">lutA</name>
    <name evidence="2" type="ORF">DYBT9275_01139</name>
</gene>
<dbReference type="Pfam" id="PF02754">
    <property type="entry name" value="CCG"/>
    <property type="match status" value="2"/>
</dbReference>
<dbReference type="RefSeq" id="WP_215237825.1">
    <property type="nucleotide sequence ID" value="NZ_CAJRAF010000001.1"/>
</dbReference>
<reference evidence="2" key="1">
    <citation type="submission" date="2021-04" db="EMBL/GenBank/DDBJ databases">
        <authorList>
            <person name="Rodrigo-Torres L."/>
            <person name="Arahal R. D."/>
            <person name="Lucena T."/>
        </authorList>
    </citation>
    <scope>NUCLEOTIDE SEQUENCE</scope>
    <source>
        <strain evidence="2">CECT 9275</strain>
    </source>
</reference>
<feature type="domain" description="Cysteine-rich" evidence="1">
    <location>
        <begin position="132"/>
        <end position="226"/>
    </location>
</feature>
<organism evidence="2 3">
    <name type="scientific">Dyadobacter helix</name>
    <dbReference type="NCBI Taxonomy" id="2822344"/>
    <lineage>
        <taxon>Bacteria</taxon>
        <taxon>Pseudomonadati</taxon>
        <taxon>Bacteroidota</taxon>
        <taxon>Cytophagia</taxon>
        <taxon>Cytophagales</taxon>
        <taxon>Spirosomataceae</taxon>
        <taxon>Dyadobacter</taxon>
    </lineage>
</organism>
<feature type="domain" description="Cysteine-rich" evidence="1">
    <location>
        <begin position="9"/>
        <end position="89"/>
    </location>
</feature>
<dbReference type="PANTHER" id="PTHR30296:SF0">
    <property type="entry name" value="LACTATE UTILIZATION PROTEIN A"/>
    <property type="match status" value="1"/>
</dbReference>
<name>A0A916J9A4_9BACT</name>
<evidence type="ECO:0000313" key="2">
    <source>
        <dbReference type="EMBL" id="CAG4993276.1"/>
    </source>
</evidence>
<dbReference type="EMBL" id="CAJRAF010000001">
    <property type="protein sequence ID" value="CAG4993276.1"/>
    <property type="molecule type" value="Genomic_DNA"/>
</dbReference>
<dbReference type="AlphaFoldDB" id="A0A916J9A4"/>
<dbReference type="PANTHER" id="PTHR30296">
    <property type="entry name" value="UNCHARACTERIZED PROTEIN YKGE"/>
    <property type="match status" value="1"/>
</dbReference>
<protein>
    <submittedName>
        <fullName evidence="2">Lactate utilization protein A</fullName>
    </submittedName>
</protein>
<dbReference type="GO" id="GO:0005829">
    <property type="term" value="C:cytosol"/>
    <property type="evidence" value="ECO:0007669"/>
    <property type="project" value="TreeGrafter"/>
</dbReference>
<dbReference type="GO" id="GO:0016491">
    <property type="term" value="F:oxidoreductase activity"/>
    <property type="evidence" value="ECO:0007669"/>
    <property type="project" value="UniProtKB-ARBA"/>
</dbReference>
<dbReference type="Proteomes" id="UP000680038">
    <property type="component" value="Unassembled WGS sequence"/>
</dbReference>
<evidence type="ECO:0000313" key="3">
    <source>
        <dbReference type="Proteomes" id="UP000680038"/>
    </source>
</evidence>
<accession>A0A916J9A4</accession>
<keyword evidence="3" id="KW-1185">Reference proteome</keyword>
<evidence type="ECO:0000259" key="1">
    <source>
        <dbReference type="Pfam" id="PF02754"/>
    </source>
</evidence>
<proteinExistence type="predicted"/>
<dbReference type="InterPro" id="IPR004017">
    <property type="entry name" value="Cys_rich_dom"/>
</dbReference>